<feature type="chain" id="PRO_5001496104" description="Outer membrane protein beta-barrel domain-containing protein" evidence="1">
    <location>
        <begin position="26"/>
        <end position="210"/>
    </location>
</feature>
<comment type="caution">
    <text evidence="2">The sequence shown here is derived from an EMBL/GenBank/DDBJ whole genome shotgun (WGS) entry which is preliminary data.</text>
</comment>
<gene>
    <name evidence="2" type="ORF">CAP_8543</name>
</gene>
<evidence type="ECO:0000313" key="2">
    <source>
        <dbReference type="EMBL" id="EYF01202.1"/>
    </source>
</evidence>
<keyword evidence="3" id="KW-1185">Reference proteome</keyword>
<proteinExistence type="predicted"/>
<dbReference type="AlphaFoldDB" id="A0A017SWR3"/>
<dbReference type="Gene3D" id="2.40.160.20">
    <property type="match status" value="1"/>
</dbReference>
<dbReference type="InterPro" id="IPR011250">
    <property type="entry name" value="OMP/PagP_B-barrel"/>
</dbReference>
<dbReference type="SUPFAM" id="SSF56925">
    <property type="entry name" value="OMPA-like"/>
    <property type="match status" value="1"/>
</dbReference>
<sequence length="210" mass="21886">MKTVGLLALGLASATALLFVRPAHAQTSGYYSEYMALTQRELPPADEPLIRTVEEPSYAIEGGGGVLGYLGGAASVGPAWTVRFSLAFSARFAGELGYTGATSATSRPDENLHMAAFDASARFNILRADEAPVQPFVAAGLGYAGFFGDRGDPFTVTVPVAAGAERLLTENVKIAARFNVRPAFFDELGSGSEVAGADTWQIVGQVGGAF</sequence>
<keyword evidence="1" id="KW-0732">Signal</keyword>
<evidence type="ECO:0000313" key="3">
    <source>
        <dbReference type="Proteomes" id="UP000019678"/>
    </source>
</evidence>
<evidence type="ECO:0008006" key="4">
    <source>
        <dbReference type="Google" id="ProtNLM"/>
    </source>
</evidence>
<evidence type="ECO:0000256" key="1">
    <source>
        <dbReference type="SAM" id="SignalP"/>
    </source>
</evidence>
<accession>A0A017SWR3</accession>
<dbReference type="RefSeq" id="WP_044249797.1">
    <property type="nucleotide sequence ID" value="NZ_ASRX01000086.1"/>
</dbReference>
<reference evidence="2 3" key="1">
    <citation type="submission" date="2013-05" db="EMBL/GenBank/DDBJ databases">
        <title>Genome assembly of Chondromyces apiculatus DSM 436.</title>
        <authorList>
            <person name="Sharma G."/>
            <person name="Khatri I."/>
            <person name="Kaur C."/>
            <person name="Mayilraj S."/>
            <person name="Subramanian S."/>
        </authorList>
    </citation>
    <scope>NUCLEOTIDE SEQUENCE [LARGE SCALE GENOMIC DNA]</scope>
    <source>
        <strain evidence="2 3">DSM 436</strain>
    </source>
</reference>
<protein>
    <recommendedName>
        <fullName evidence="4">Outer membrane protein beta-barrel domain-containing protein</fullName>
    </recommendedName>
</protein>
<organism evidence="2 3">
    <name type="scientific">Chondromyces apiculatus DSM 436</name>
    <dbReference type="NCBI Taxonomy" id="1192034"/>
    <lineage>
        <taxon>Bacteria</taxon>
        <taxon>Pseudomonadati</taxon>
        <taxon>Myxococcota</taxon>
        <taxon>Polyangia</taxon>
        <taxon>Polyangiales</taxon>
        <taxon>Polyangiaceae</taxon>
        <taxon>Chondromyces</taxon>
    </lineage>
</organism>
<dbReference type="EMBL" id="ASRX01000086">
    <property type="protein sequence ID" value="EYF01202.1"/>
    <property type="molecule type" value="Genomic_DNA"/>
</dbReference>
<feature type="signal peptide" evidence="1">
    <location>
        <begin position="1"/>
        <end position="25"/>
    </location>
</feature>
<name>A0A017SWR3_9BACT</name>
<dbReference type="OrthoDB" id="5511832at2"/>
<dbReference type="Proteomes" id="UP000019678">
    <property type="component" value="Unassembled WGS sequence"/>
</dbReference>